<sequence length="109" mass="12155">MDLNQYQDKSRDTARYPNVGNNVIYPTLGLAGESGEVADKVKKVLRDKEGLFDEDEKQQIKMELGDVLWYVAQLSTELGFELNDVASSNLEKLSSRSIRGKLSGSGDNR</sequence>
<dbReference type="CDD" id="cd11541">
    <property type="entry name" value="NTP-PPase_u4"/>
    <property type="match status" value="1"/>
</dbReference>
<dbReference type="InterPro" id="IPR004518">
    <property type="entry name" value="MazG-like_dom"/>
</dbReference>
<reference evidence="2 3" key="1">
    <citation type="journal article" date="2003" name="Proc. Natl. Acad. Sci. U.S.A.">
        <title>Genome sequence of the cyanobacterium Prochlorococcus marinus SS120, a nearly minimal oxyphototrophic genome.</title>
        <authorList>
            <person name="Dufresne A."/>
            <person name="Salanoubat M."/>
            <person name="Partensky F."/>
            <person name="Artiguenave F."/>
            <person name="Axmann I.M."/>
            <person name="Barbe V."/>
            <person name="Duprat S."/>
            <person name="Galperin M.Y."/>
            <person name="Koonin E.V."/>
            <person name="Le Gall F."/>
            <person name="Makarova K.S."/>
            <person name="Ostrowski M."/>
            <person name="Oztas S."/>
            <person name="Robert C."/>
            <person name="Rogozin I.B."/>
            <person name="Scanlan D.J."/>
            <person name="Tandeau de Marsac N."/>
            <person name="Weissenbach J."/>
            <person name="Wincker P."/>
            <person name="Wolf Y.I."/>
            <person name="Hess W.R."/>
        </authorList>
    </citation>
    <scope>NUCLEOTIDE SEQUENCE [LARGE SCALE GENOMIC DNA]</scope>
    <source>
        <strain evidence="3">SARG / CCMP1375 / SS120</strain>
    </source>
</reference>
<dbReference type="EnsemblBacteria" id="AAP99968">
    <property type="protein sequence ID" value="AAP99968"/>
    <property type="gene ID" value="Pro_0924"/>
</dbReference>
<evidence type="ECO:0000313" key="2">
    <source>
        <dbReference type="EMBL" id="AAP99968.1"/>
    </source>
</evidence>
<proteinExistence type="predicted"/>
<accession>Q7VC18</accession>
<evidence type="ECO:0000313" key="3">
    <source>
        <dbReference type="Proteomes" id="UP000001420"/>
    </source>
</evidence>
<keyword evidence="3" id="KW-1185">Reference proteome</keyword>
<organism evidence="2 3">
    <name type="scientific">Prochlorococcus marinus (strain SARG / CCMP1375 / SS120)</name>
    <dbReference type="NCBI Taxonomy" id="167539"/>
    <lineage>
        <taxon>Bacteria</taxon>
        <taxon>Bacillati</taxon>
        <taxon>Cyanobacteriota</taxon>
        <taxon>Cyanophyceae</taxon>
        <taxon>Synechococcales</taxon>
        <taxon>Prochlorococcaceae</taxon>
        <taxon>Prochlorococcus</taxon>
    </lineage>
</organism>
<feature type="domain" description="NTP pyrophosphohydrolase MazG-like" evidence="1">
    <location>
        <begin position="29"/>
        <end position="97"/>
    </location>
</feature>
<dbReference type="SUPFAM" id="SSF101386">
    <property type="entry name" value="all-alpha NTP pyrophosphatases"/>
    <property type="match status" value="1"/>
</dbReference>
<dbReference type="AlphaFoldDB" id="Q7VC18"/>
<protein>
    <submittedName>
        <fullName evidence="2">Predicted MazG family pyrophosphatase</fullName>
    </submittedName>
</protein>
<dbReference type="STRING" id="167539.Pro_0924"/>
<dbReference type="KEGG" id="pma:Pro_0924"/>
<name>Q7VC18_PROMA</name>
<dbReference type="EMBL" id="AE017126">
    <property type="protein sequence ID" value="AAP99968.1"/>
    <property type="molecule type" value="Genomic_DNA"/>
</dbReference>
<dbReference type="eggNOG" id="COG1694">
    <property type="taxonomic scope" value="Bacteria"/>
</dbReference>
<dbReference type="Pfam" id="PF03819">
    <property type="entry name" value="MazG"/>
    <property type="match status" value="1"/>
</dbReference>
<dbReference type="InterPro" id="IPR011379">
    <property type="entry name" value="MazG-related_GP37"/>
</dbReference>
<dbReference type="HOGENOM" id="CLU_130333_1_0_3"/>
<evidence type="ECO:0000259" key="1">
    <source>
        <dbReference type="Pfam" id="PF03819"/>
    </source>
</evidence>
<gene>
    <name evidence="2" type="primary">mazG</name>
    <name evidence="2" type="ordered locus">Pro_0924</name>
</gene>
<dbReference type="RefSeq" id="WP_011125076.1">
    <property type="nucleotide sequence ID" value="NC_005042.1"/>
</dbReference>
<dbReference type="PIRSF" id="PIRSF006639">
    <property type="entry name" value="UCP006639_pph"/>
    <property type="match status" value="1"/>
</dbReference>
<dbReference type="Gene3D" id="1.10.287.1080">
    <property type="entry name" value="MazG-like"/>
    <property type="match status" value="1"/>
</dbReference>
<dbReference type="Proteomes" id="UP000001420">
    <property type="component" value="Chromosome"/>
</dbReference>
<dbReference type="OrthoDB" id="350573at2"/>
<dbReference type="PATRIC" id="fig|167539.5.peg.972"/>